<protein>
    <submittedName>
        <fullName evidence="2">Uncharacterized protein</fullName>
    </submittedName>
</protein>
<dbReference type="EMBL" id="CP037423">
    <property type="protein sequence ID" value="QDV42529.1"/>
    <property type="molecule type" value="Genomic_DNA"/>
</dbReference>
<dbReference type="Proteomes" id="UP000319004">
    <property type="component" value="Chromosome"/>
</dbReference>
<gene>
    <name evidence="2" type="ORF">Enr13x_23770</name>
</gene>
<evidence type="ECO:0000256" key="1">
    <source>
        <dbReference type="SAM" id="Coils"/>
    </source>
</evidence>
<sequence>MRIRLFNLASAKKSQSTAESTKSREHNEILLRKLLEFADYLDAELDQASQRLEALLDERREERLLVPTVHFIEILSMFSSRDEILTQLLTLIDLQSPKAAAEFRKRSSAISKSNLMQERVQKEFWSVRSQSGIHTMHP</sequence>
<dbReference type="KEGG" id="snep:Enr13x_23770"/>
<keyword evidence="1" id="KW-0175">Coiled coil</keyword>
<evidence type="ECO:0000313" key="2">
    <source>
        <dbReference type="EMBL" id="QDV42529.1"/>
    </source>
</evidence>
<proteinExistence type="predicted"/>
<organism evidence="2 3">
    <name type="scientific">Stieleria neptunia</name>
    <dbReference type="NCBI Taxonomy" id="2527979"/>
    <lineage>
        <taxon>Bacteria</taxon>
        <taxon>Pseudomonadati</taxon>
        <taxon>Planctomycetota</taxon>
        <taxon>Planctomycetia</taxon>
        <taxon>Pirellulales</taxon>
        <taxon>Pirellulaceae</taxon>
        <taxon>Stieleria</taxon>
    </lineage>
</organism>
<feature type="coiled-coil region" evidence="1">
    <location>
        <begin position="38"/>
        <end position="65"/>
    </location>
</feature>
<name>A0A518HNW8_9BACT</name>
<evidence type="ECO:0000313" key="3">
    <source>
        <dbReference type="Proteomes" id="UP000319004"/>
    </source>
</evidence>
<reference evidence="2 3" key="1">
    <citation type="submission" date="2019-03" db="EMBL/GenBank/DDBJ databases">
        <title>Deep-cultivation of Planctomycetes and their phenomic and genomic characterization uncovers novel biology.</title>
        <authorList>
            <person name="Wiegand S."/>
            <person name="Jogler M."/>
            <person name="Boedeker C."/>
            <person name="Pinto D."/>
            <person name="Vollmers J."/>
            <person name="Rivas-Marin E."/>
            <person name="Kohn T."/>
            <person name="Peeters S.H."/>
            <person name="Heuer A."/>
            <person name="Rast P."/>
            <person name="Oberbeckmann S."/>
            <person name="Bunk B."/>
            <person name="Jeske O."/>
            <person name="Meyerdierks A."/>
            <person name="Storesund J.E."/>
            <person name="Kallscheuer N."/>
            <person name="Luecker S."/>
            <person name="Lage O.M."/>
            <person name="Pohl T."/>
            <person name="Merkel B.J."/>
            <person name="Hornburger P."/>
            <person name="Mueller R.-W."/>
            <person name="Bruemmer F."/>
            <person name="Labrenz M."/>
            <person name="Spormann A.M."/>
            <person name="Op den Camp H."/>
            <person name="Overmann J."/>
            <person name="Amann R."/>
            <person name="Jetten M.S.M."/>
            <person name="Mascher T."/>
            <person name="Medema M.H."/>
            <person name="Devos D.P."/>
            <person name="Kaster A.-K."/>
            <person name="Ovreas L."/>
            <person name="Rohde M."/>
            <person name="Galperin M.Y."/>
            <person name="Jogler C."/>
        </authorList>
    </citation>
    <scope>NUCLEOTIDE SEQUENCE [LARGE SCALE GENOMIC DNA]</scope>
    <source>
        <strain evidence="2 3">Enr13</strain>
    </source>
</reference>
<accession>A0A518HNW8</accession>
<keyword evidence="3" id="KW-1185">Reference proteome</keyword>
<dbReference type="AlphaFoldDB" id="A0A518HNW8"/>